<dbReference type="RefSeq" id="WP_310277592.1">
    <property type="nucleotide sequence ID" value="NZ_JAVDXW010000001.1"/>
</dbReference>
<proteinExistence type="predicted"/>
<keyword evidence="3" id="KW-1185">Reference proteome</keyword>
<keyword evidence="1" id="KW-0472">Membrane</keyword>
<dbReference type="AlphaFoldDB" id="A0AAE4CQK2"/>
<evidence type="ECO:0000256" key="1">
    <source>
        <dbReference type="SAM" id="Phobius"/>
    </source>
</evidence>
<keyword evidence="1" id="KW-0812">Transmembrane</keyword>
<protein>
    <submittedName>
        <fullName evidence="2">Lysylphosphatidylglycerol synthetase-like protein (DUF2156 family)</fullName>
    </submittedName>
</protein>
<accession>A0AAE4CQK2</accession>
<gene>
    <name evidence="2" type="ORF">JOF55_004393</name>
</gene>
<comment type="caution">
    <text evidence="2">The sequence shown here is derived from an EMBL/GenBank/DDBJ whole genome shotgun (WGS) entry which is preliminary data.</text>
</comment>
<dbReference type="EMBL" id="JAVDXW010000001">
    <property type="protein sequence ID" value="MDR7304212.1"/>
    <property type="molecule type" value="Genomic_DNA"/>
</dbReference>
<keyword evidence="1" id="KW-1133">Transmembrane helix</keyword>
<dbReference type="Proteomes" id="UP001180845">
    <property type="component" value="Unassembled WGS sequence"/>
</dbReference>
<reference evidence="2" key="1">
    <citation type="submission" date="2023-07" db="EMBL/GenBank/DDBJ databases">
        <title>Sequencing the genomes of 1000 actinobacteria strains.</title>
        <authorList>
            <person name="Klenk H.-P."/>
        </authorList>
    </citation>
    <scope>NUCLEOTIDE SEQUENCE</scope>
    <source>
        <strain evidence="2">DSM 45977</strain>
    </source>
</reference>
<organism evidence="2 3">
    <name type="scientific">Haloactinomyces albus</name>
    <dbReference type="NCBI Taxonomy" id="1352928"/>
    <lineage>
        <taxon>Bacteria</taxon>
        <taxon>Bacillati</taxon>
        <taxon>Actinomycetota</taxon>
        <taxon>Actinomycetes</taxon>
        <taxon>Actinopolysporales</taxon>
        <taxon>Actinopolysporaceae</taxon>
        <taxon>Haloactinomyces</taxon>
    </lineage>
</organism>
<name>A0AAE4CQK2_9ACTN</name>
<sequence>MSHVPQQPSFIPVMPVRHPEPKGMAVASMVCGILGVLFSFVPLVGLVAWPLTIVALALGGVSLYSNLPGRGMAITGVATGSVGLFVCVLWVLLFLAYPG</sequence>
<evidence type="ECO:0000313" key="3">
    <source>
        <dbReference type="Proteomes" id="UP001180845"/>
    </source>
</evidence>
<evidence type="ECO:0000313" key="2">
    <source>
        <dbReference type="EMBL" id="MDR7304212.1"/>
    </source>
</evidence>
<feature type="transmembrane region" description="Helical" evidence="1">
    <location>
        <begin position="74"/>
        <end position="97"/>
    </location>
</feature>